<feature type="compositionally biased region" description="Low complexity" evidence="1">
    <location>
        <begin position="202"/>
        <end position="236"/>
    </location>
</feature>
<evidence type="ECO:0000313" key="3">
    <source>
        <dbReference type="Proteomes" id="UP000054166"/>
    </source>
</evidence>
<reference evidence="3" key="2">
    <citation type="submission" date="2015-01" db="EMBL/GenBank/DDBJ databases">
        <title>Evolutionary Origins and Diversification of the Mycorrhizal Mutualists.</title>
        <authorList>
            <consortium name="DOE Joint Genome Institute"/>
            <consortium name="Mycorrhizal Genomics Consortium"/>
            <person name="Kohler A."/>
            <person name="Kuo A."/>
            <person name="Nagy L.G."/>
            <person name="Floudas D."/>
            <person name="Copeland A."/>
            <person name="Barry K.W."/>
            <person name="Cichocki N."/>
            <person name="Veneault-Fourrey C."/>
            <person name="LaButti K."/>
            <person name="Lindquist E.A."/>
            <person name="Lipzen A."/>
            <person name="Lundell T."/>
            <person name="Morin E."/>
            <person name="Murat C."/>
            <person name="Riley R."/>
            <person name="Ohm R."/>
            <person name="Sun H."/>
            <person name="Tunlid A."/>
            <person name="Henrissat B."/>
            <person name="Grigoriev I.V."/>
            <person name="Hibbett D.S."/>
            <person name="Martin F."/>
        </authorList>
    </citation>
    <scope>NUCLEOTIDE SEQUENCE [LARGE SCALE GENOMIC DNA]</scope>
    <source>
        <strain evidence="3">F 1598</strain>
    </source>
</reference>
<dbReference type="Proteomes" id="UP000054166">
    <property type="component" value="Unassembled WGS sequence"/>
</dbReference>
<evidence type="ECO:0000256" key="1">
    <source>
        <dbReference type="SAM" id="MobiDB-lite"/>
    </source>
</evidence>
<evidence type="ECO:0000313" key="2">
    <source>
        <dbReference type="EMBL" id="KIM80681.1"/>
    </source>
</evidence>
<protein>
    <submittedName>
        <fullName evidence="2">Uncharacterized protein</fullName>
    </submittedName>
</protein>
<feature type="region of interest" description="Disordered" evidence="1">
    <location>
        <begin position="182"/>
        <end position="242"/>
    </location>
</feature>
<name>A0A0C3FN42_PILCF</name>
<dbReference type="AlphaFoldDB" id="A0A0C3FN42"/>
<dbReference type="OrthoDB" id="3259155at2759"/>
<accession>A0A0C3FN42</accession>
<dbReference type="EMBL" id="KN833003">
    <property type="protein sequence ID" value="KIM80681.1"/>
    <property type="molecule type" value="Genomic_DNA"/>
</dbReference>
<reference evidence="2 3" key="1">
    <citation type="submission" date="2014-04" db="EMBL/GenBank/DDBJ databases">
        <authorList>
            <consortium name="DOE Joint Genome Institute"/>
            <person name="Kuo A."/>
            <person name="Tarkka M."/>
            <person name="Buscot F."/>
            <person name="Kohler A."/>
            <person name="Nagy L.G."/>
            <person name="Floudas D."/>
            <person name="Copeland A."/>
            <person name="Barry K.W."/>
            <person name="Cichocki N."/>
            <person name="Veneault-Fourrey C."/>
            <person name="LaButti K."/>
            <person name="Lindquist E.A."/>
            <person name="Lipzen A."/>
            <person name="Lundell T."/>
            <person name="Morin E."/>
            <person name="Murat C."/>
            <person name="Sun H."/>
            <person name="Tunlid A."/>
            <person name="Henrissat B."/>
            <person name="Grigoriev I.V."/>
            <person name="Hibbett D.S."/>
            <person name="Martin F."/>
            <person name="Nordberg H.P."/>
            <person name="Cantor M.N."/>
            <person name="Hua S.X."/>
        </authorList>
    </citation>
    <scope>NUCLEOTIDE SEQUENCE [LARGE SCALE GENOMIC DNA]</scope>
    <source>
        <strain evidence="2 3">F 1598</strain>
    </source>
</reference>
<organism evidence="2 3">
    <name type="scientific">Piloderma croceum (strain F 1598)</name>
    <dbReference type="NCBI Taxonomy" id="765440"/>
    <lineage>
        <taxon>Eukaryota</taxon>
        <taxon>Fungi</taxon>
        <taxon>Dikarya</taxon>
        <taxon>Basidiomycota</taxon>
        <taxon>Agaricomycotina</taxon>
        <taxon>Agaricomycetes</taxon>
        <taxon>Agaricomycetidae</taxon>
        <taxon>Atheliales</taxon>
        <taxon>Atheliaceae</taxon>
        <taxon>Piloderma</taxon>
    </lineage>
</organism>
<feature type="compositionally biased region" description="Low complexity" evidence="1">
    <location>
        <begin position="185"/>
        <end position="195"/>
    </location>
</feature>
<dbReference type="STRING" id="765440.A0A0C3FN42"/>
<sequence length="512" mass="57147">MESSNKRQYHIPFYFRSRLRPSHRSVSLSQLASSTLPQQTLQRNQLDLDIASHDLPLARLRELREDLEINNILGRMVTFDVASRNWVSWDRPVRHFLNGSTRPVAASGLESYDYLVRPLCPHAMNGFRLGCEMHVHRKTNHGKVTWVFQAAHDGCQFIMTIPDIPYNQNYVLKDLCIHNPRRSGRNSSTASSSSSRSHRRSTPSTPTPSSWASSLSTPNTTTSSSSTPNSARSSSSKLHIQPVRRNQNGMSLEIHCVQYSCSNHLQIAYNKIIQHVLRMEDILNVTSKTRDHEAADRDLPPLCLMSYHPMSTPPPFTRLEFYNSMIGRAVREWNSPSGVSNEVWYYIVASNVLCYECSKMYSADGLEAHAPNGICQSGSKHNSPFNISSLPFTPKHLIGSSSQPPQALMEFHPTSNPPPSFDAFLTSMVGRAFLEWNSDVGVSVDAWRILSTSGVACDGCKRVRSMDGDCAHRDDTGEPTCKASVTPSSLVINISDDEDENIPIVDKGKGQA</sequence>
<dbReference type="HOGENOM" id="CLU_644135_0_0_1"/>
<gene>
    <name evidence="2" type="ORF">PILCRDRAFT_529271</name>
</gene>
<dbReference type="InParanoid" id="A0A0C3FN42"/>
<keyword evidence="3" id="KW-1185">Reference proteome</keyword>
<proteinExistence type="predicted"/>